<protein>
    <submittedName>
        <fullName evidence="6">Tetratricopeptide repeat protein</fullName>
    </submittedName>
</protein>
<sequence>MYRKQIVVIVIVVIITGYLYTLPVKGLIKPEQADGHTTAAASQKRPVADLTVEMVSAASKAIVGQALATQISATEAQLKNAGGGSQKLALQKQLAKQWDDVNQAAPAAFYYQAVAREENTFESWSKAGSRFNDAYSAVQDTVQQPALINNAIECYTNALKLQPANLDAKTGLGVAYVNGFSLGIGQDGGGPPKGVMLLLEVVQQDPKNINANLNLGKFAVTSHQYEKAVERFKTVIAQKAMPDAYFYLAESYKQLGMKKEAIDAYQKCRAIVTDAAFDKQIDEYIKELKN</sequence>
<comment type="pathway">
    <text evidence="1">Protein modification; protein glycosylation.</text>
</comment>
<dbReference type="Pfam" id="PF07719">
    <property type="entry name" value="TPR_2"/>
    <property type="match status" value="1"/>
</dbReference>
<gene>
    <name evidence="6" type="ORF">MgSA37_00286</name>
</gene>
<dbReference type="SMART" id="SM00028">
    <property type="entry name" value="TPR"/>
    <property type="match status" value="1"/>
</dbReference>
<dbReference type="AlphaFoldDB" id="A0A110B038"/>
<dbReference type="OrthoDB" id="1490552at2"/>
<proteinExistence type="predicted"/>
<dbReference type="InterPro" id="IPR051939">
    <property type="entry name" value="Glycosyltr_41/O-GlcNAc_trsf"/>
</dbReference>
<keyword evidence="3" id="KW-0808">Transferase</keyword>
<dbReference type="InterPro" id="IPR013105">
    <property type="entry name" value="TPR_2"/>
</dbReference>
<evidence type="ECO:0000256" key="2">
    <source>
        <dbReference type="ARBA" id="ARBA00022676"/>
    </source>
</evidence>
<accession>A0A110B038</accession>
<dbReference type="PANTHER" id="PTHR44835">
    <property type="entry name" value="UDP-N-ACETYLGLUCOSAMINE--PEPTIDE N-ACETYLGLUCOSAMINYLTRANSFERASE SPINDLY-RELATED"/>
    <property type="match status" value="1"/>
</dbReference>
<reference evidence="6 7" key="1">
    <citation type="submission" date="2015-12" db="EMBL/GenBank/DDBJ databases">
        <title>Genome sequence of Mucilaginibacter gotjawali.</title>
        <authorList>
            <person name="Lee J.S."/>
            <person name="Lee K.C."/>
            <person name="Kim K.K."/>
            <person name="Lee B.W."/>
        </authorList>
    </citation>
    <scope>NUCLEOTIDE SEQUENCE [LARGE SCALE GENOMIC DNA]</scope>
    <source>
        <strain evidence="6 7">SA3-7</strain>
    </source>
</reference>
<evidence type="ECO:0000256" key="1">
    <source>
        <dbReference type="ARBA" id="ARBA00004922"/>
    </source>
</evidence>
<dbReference type="InterPro" id="IPR019734">
    <property type="entry name" value="TPR_rpt"/>
</dbReference>
<dbReference type="KEGG" id="mgot:MgSA37_00286"/>
<evidence type="ECO:0000256" key="3">
    <source>
        <dbReference type="ARBA" id="ARBA00022679"/>
    </source>
</evidence>
<keyword evidence="4" id="KW-0677">Repeat</keyword>
<evidence type="ECO:0000313" key="7">
    <source>
        <dbReference type="Proteomes" id="UP000218263"/>
    </source>
</evidence>
<name>A0A110B038_9SPHI</name>
<dbReference type="EMBL" id="AP017313">
    <property type="protein sequence ID" value="BAU52136.1"/>
    <property type="molecule type" value="Genomic_DNA"/>
</dbReference>
<dbReference type="SUPFAM" id="SSF48452">
    <property type="entry name" value="TPR-like"/>
    <property type="match status" value="1"/>
</dbReference>
<keyword evidence="2" id="KW-0328">Glycosyltransferase</keyword>
<dbReference type="GO" id="GO:0016757">
    <property type="term" value="F:glycosyltransferase activity"/>
    <property type="evidence" value="ECO:0007669"/>
    <property type="project" value="UniProtKB-KW"/>
</dbReference>
<evidence type="ECO:0000256" key="5">
    <source>
        <dbReference type="ARBA" id="ARBA00022803"/>
    </source>
</evidence>
<dbReference type="InterPro" id="IPR011990">
    <property type="entry name" value="TPR-like_helical_dom_sf"/>
</dbReference>
<dbReference type="Proteomes" id="UP000218263">
    <property type="component" value="Chromosome"/>
</dbReference>
<keyword evidence="5" id="KW-0802">TPR repeat</keyword>
<organism evidence="6 7">
    <name type="scientific">Mucilaginibacter gotjawali</name>
    <dbReference type="NCBI Taxonomy" id="1550579"/>
    <lineage>
        <taxon>Bacteria</taxon>
        <taxon>Pseudomonadati</taxon>
        <taxon>Bacteroidota</taxon>
        <taxon>Sphingobacteriia</taxon>
        <taxon>Sphingobacteriales</taxon>
        <taxon>Sphingobacteriaceae</taxon>
        <taxon>Mucilaginibacter</taxon>
    </lineage>
</organism>
<evidence type="ECO:0000313" key="6">
    <source>
        <dbReference type="EMBL" id="BAU52136.1"/>
    </source>
</evidence>
<dbReference type="PANTHER" id="PTHR44835:SF1">
    <property type="entry name" value="PROTEIN O-GLCNAC TRANSFERASE"/>
    <property type="match status" value="1"/>
</dbReference>
<dbReference type="RefSeq" id="WP_096349490.1">
    <property type="nucleotide sequence ID" value="NZ_AP017313.1"/>
</dbReference>
<evidence type="ECO:0000256" key="4">
    <source>
        <dbReference type="ARBA" id="ARBA00022737"/>
    </source>
</evidence>
<keyword evidence="7" id="KW-1185">Reference proteome</keyword>
<dbReference type="Gene3D" id="1.25.40.10">
    <property type="entry name" value="Tetratricopeptide repeat domain"/>
    <property type="match status" value="1"/>
</dbReference>